<feature type="region of interest" description="Disordered" evidence="1">
    <location>
        <begin position="749"/>
        <end position="777"/>
    </location>
</feature>
<name>A0A1H0E104_9ACTN</name>
<protein>
    <submittedName>
        <fullName evidence="2">Uncharacterized protein</fullName>
    </submittedName>
</protein>
<gene>
    <name evidence="2" type="ORF">SAMN05216259_105434</name>
</gene>
<dbReference type="EMBL" id="FNIE01000005">
    <property type="protein sequence ID" value="SDN76124.1"/>
    <property type="molecule type" value="Genomic_DNA"/>
</dbReference>
<accession>A0A1H0E104</accession>
<sequence length="971" mass="100143">MTTAPGRTPAARLIAEQRTDQPDVVRLAQSLSLTAQAEPYVVREARLRFLPSSSTGLEAQLWFSPLVEAADSRALVLDPEVASALRWELAEGDRDFLASVRGFTERAHREAPLAVRTFESLLWSATAEQVPSEARVRRALAPFLAHVLAGGAEALEASRWALRYLPRLPAAVRDSAPARRLVIVAAERLGLDLGAEGDGEEAGPETEAVRRLVHGEVDIGVRATPEGVVLSRPPERDALVCQVSGAARVRLRMRAALPGASWHQVDLHEHTTVEARLDVVVAARFDGTVDGGRAELGDTVRSAWSGESGAVSVTAGDRTALRIDAGDRVLSAELPEPPGLLAVADDGPPRAAAAGDLGLQVVTAALDGSGEVTPRGWVPSPAGLGWTTLSGPVRPRVALCVAQGRQVHLLEEGDPARVLLRLAHEADVVRLWSSMRAGLLAVADAEGRVVVHRLAPDGAVTTRQLCGPGPRVTALAGEPEGGALAWATEDGRVLRAGGGPVPGDEGAVPGSGGAPVVLGTLARPAVSLALSPAAGLVVAADGGRRVHRLPWHPEPQPGGSGEPLPAGAPLPFRVREVFAAEGDRLVLVGSGGPVEIRAEDGRGHLVLPDAAATPVTTAGPAWLRSSIGATLPPAAAPSAELLRSARRFGVGHLHVAGDLLEDGSALAAAASRAGDAGVRLIADLPAAPADSPGDLLVTARRLLDLPLDGLRLTAAQAWPAALVHDLRHLVDAYPHAALIAALAPPAAPAGSAEVPDRPSHLGGTSRGDAPAPPEVVDGAHLTVGGPAAELLRRVPGDRGWALPDAASYADTCRLLALPGCREVPYRLLVADDGHSAALRGLLAARSRQQALALGGATPALAEPVPGVAAVWRRHGSEAVLCLTNTSGTQRTLRVPARPEEPELLVLAEAVADGASAPAPSPPGAAPTVLHAANGAFTVVLAPGRTLWLSAWDSDGTHRFPALAHTYGLPSD</sequence>
<organism evidence="2 3">
    <name type="scientific">Actinacidiphila guanduensis</name>
    <dbReference type="NCBI Taxonomy" id="310781"/>
    <lineage>
        <taxon>Bacteria</taxon>
        <taxon>Bacillati</taxon>
        <taxon>Actinomycetota</taxon>
        <taxon>Actinomycetes</taxon>
        <taxon>Kitasatosporales</taxon>
        <taxon>Streptomycetaceae</taxon>
        <taxon>Actinacidiphila</taxon>
    </lineage>
</organism>
<proteinExistence type="predicted"/>
<evidence type="ECO:0000256" key="1">
    <source>
        <dbReference type="SAM" id="MobiDB-lite"/>
    </source>
</evidence>
<dbReference type="AlphaFoldDB" id="A0A1H0E104"/>
<evidence type="ECO:0000313" key="3">
    <source>
        <dbReference type="Proteomes" id="UP000199341"/>
    </source>
</evidence>
<keyword evidence="3" id="KW-1185">Reference proteome</keyword>
<dbReference type="Proteomes" id="UP000199341">
    <property type="component" value="Unassembled WGS sequence"/>
</dbReference>
<dbReference type="STRING" id="310781.SAMN05216259_105434"/>
<reference evidence="2 3" key="1">
    <citation type="submission" date="2016-10" db="EMBL/GenBank/DDBJ databases">
        <authorList>
            <person name="de Groot N.N."/>
        </authorList>
    </citation>
    <scope>NUCLEOTIDE SEQUENCE [LARGE SCALE GENOMIC DNA]</scope>
    <source>
        <strain evidence="2 3">CGMCC 4.2022</strain>
    </source>
</reference>
<evidence type="ECO:0000313" key="2">
    <source>
        <dbReference type="EMBL" id="SDN76124.1"/>
    </source>
</evidence>
<dbReference type="SUPFAM" id="SSF63829">
    <property type="entry name" value="Calcium-dependent phosphotriesterase"/>
    <property type="match status" value="1"/>
</dbReference>
<dbReference type="RefSeq" id="WP_176930256.1">
    <property type="nucleotide sequence ID" value="NZ_FNIE01000005.1"/>
</dbReference>